<dbReference type="PANTHER" id="PTHR33018">
    <property type="entry name" value="OS10G0338966 PROTEIN-RELATED"/>
    <property type="match status" value="1"/>
</dbReference>
<evidence type="ECO:0000313" key="3">
    <source>
        <dbReference type="EMBL" id="WVZ97939.1"/>
    </source>
</evidence>
<protein>
    <recommendedName>
        <fullName evidence="2">DUF8039 domain-containing protein</fullName>
    </recommendedName>
</protein>
<evidence type="ECO:0000259" key="2">
    <source>
        <dbReference type="Pfam" id="PF26133"/>
    </source>
</evidence>
<proteinExistence type="predicted"/>
<evidence type="ECO:0000256" key="1">
    <source>
        <dbReference type="SAM" id="MobiDB-lite"/>
    </source>
</evidence>
<dbReference type="Proteomes" id="UP001341281">
    <property type="component" value="Chromosome 10"/>
</dbReference>
<dbReference type="AlphaFoldDB" id="A0AAQ3UUN7"/>
<name>A0AAQ3UUN7_PASNO</name>
<dbReference type="EMBL" id="CP144754">
    <property type="protein sequence ID" value="WVZ97939.1"/>
    <property type="molecule type" value="Genomic_DNA"/>
</dbReference>
<feature type="non-terminal residue" evidence="3">
    <location>
        <position position="1"/>
    </location>
</feature>
<sequence length="322" mass="36941">APEFTKYPKLRVDWELFVQYKESEAAIARSEQNTEIARKRKYNHNMGPGGYRRSIPKWEKMEAELEQRGVKLVTANWPIRSKCWHYGNGGSLSSDRTLIFNDKIKQAAERLVEAIDKSSKGEFVPEREKDELTWALENREHPGRTRGIGNVSWKVGLPEDKVSYRKRKSLSEADAKIRSLEADIGGLRQDLIPDQNDNHDEAPQMVQDQRRAEETQRLPVQDQRPTDEAQPQLENEECYPVNDLKHRCPCKLHIPMRNLSTLVAHGVALPVFPGQNYHCSDIPPGYSVVTLEQIVPSYEDLEVEHKGGDDFHLGTPLSHWSK</sequence>
<gene>
    <name evidence="3" type="ORF">U9M48_043438</name>
</gene>
<feature type="compositionally biased region" description="Basic and acidic residues" evidence="1">
    <location>
        <begin position="196"/>
        <end position="216"/>
    </location>
</feature>
<feature type="region of interest" description="Disordered" evidence="1">
    <location>
        <begin position="189"/>
        <end position="235"/>
    </location>
</feature>
<reference evidence="3 4" key="1">
    <citation type="submission" date="2024-02" db="EMBL/GenBank/DDBJ databases">
        <title>High-quality chromosome-scale genome assembly of Pensacola bahiagrass (Paspalum notatum Flugge var. saurae).</title>
        <authorList>
            <person name="Vega J.M."/>
            <person name="Podio M."/>
            <person name="Orjuela J."/>
            <person name="Siena L.A."/>
            <person name="Pessino S.C."/>
            <person name="Combes M.C."/>
            <person name="Mariac C."/>
            <person name="Albertini E."/>
            <person name="Pupilli F."/>
            <person name="Ortiz J.P.A."/>
            <person name="Leblanc O."/>
        </authorList>
    </citation>
    <scope>NUCLEOTIDE SEQUENCE [LARGE SCALE GENOMIC DNA]</scope>
    <source>
        <strain evidence="3">R1</strain>
        <tissue evidence="3">Leaf</tissue>
    </source>
</reference>
<feature type="domain" description="DUF8039" evidence="2">
    <location>
        <begin position="240"/>
        <end position="315"/>
    </location>
</feature>
<dbReference type="Pfam" id="PF26133">
    <property type="entry name" value="DUF8039"/>
    <property type="match status" value="1"/>
</dbReference>
<dbReference type="InterPro" id="IPR058352">
    <property type="entry name" value="DUF8039"/>
</dbReference>
<organism evidence="3 4">
    <name type="scientific">Paspalum notatum var. saurae</name>
    <dbReference type="NCBI Taxonomy" id="547442"/>
    <lineage>
        <taxon>Eukaryota</taxon>
        <taxon>Viridiplantae</taxon>
        <taxon>Streptophyta</taxon>
        <taxon>Embryophyta</taxon>
        <taxon>Tracheophyta</taxon>
        <taxon>Spermatophyta</taxon>
        <taxon>Magnoliopsida</taxon>
        <taxon>Liliopsida</taxon>
        <taxon>Poales</taxon>
        <taxon>Poaceae</taxon>
        <taxon>PACMAD clade</taxon>
        <taxon>Panicoideae</taxon>
        <taxon>Andropogonodae</taxon>
        <taxon>Paspaleae</taxon>
        <taxon>Paspalinae</taxon>
        <taxon>Paspalum</taxon>
    </lineage>
</organism>
<accession>A0AAQ3UUN7</accession>
<dbReference type="PANTHER" id="PTHR33018:SF34">
    <property type="entry name" value="OS02G0472350 PROTEIN"/>
    <property type="match status" value="1"/>
</dbReference>
<evidence type="ECO:0000313" key="4">
    <source>
        <dbReference type="Proteomes" id="UP001341281"/>
    </source>
</evidence>
<keyword evidence="4" id="KW-1185">Reference proteome</keyword>